<dbReference type="PROSITE" id="PS00651">
    <property type="entry name" value="RIBOSOMAL_L9"/>
    <property type="match status" value="1"/>
</dbReference>
<keyword evidence="11" id="KW-1185">Reference proteome</keyword>
<reference evidence="10" key="1">
    <citation type="submission" date="2017-08" db="EMBL/GenBank/DDBJ databases">
        <authorList>
            <person name="Imhoff J.F."/>
            <person name="Rahn T."/>
            <person name="Kuenzel S."/>
            <person name="Neulinger S.C."/>
        </authorList>
    </citation>
    <scope>NUCLEOTIDE SEQUENCE</scope>
    <source>
        <strain evidence="10">DSM 9154</strain>
    </source>
</reference>
<keyword evidence="2 7" id="KW-0699">rRNA-binding</keyword>
<dbReference type="InterPro" id="IPR036935">
    <property type="entry name" value="Ribosomal_bL9_N_sf"/>
</dbReference>
<dbReference type="SUPFAM" id="SSF55658">
    <property type="entry name" value="L9 N-domain-like"/>
    <property type="match status" value="1"/>
</dbReference>
<dbReference type="GO" id="GO:0019843">
    <property type="term" value="F:rRNA binding"/>
    <property type="evidence" value="ECO:0007669"/>
    <property type="project" value="UniProtKB-UniRule"/>
</dbReference>
<feature type="region of interest" description="Disordered" evidence="8">
    <location>
        <begin position="174"/>
        <end position="199"/>
    </location>
</feature>
<feature type="domain" description="Ribosomal protein L9" evidence="9">
    <location>
        <begin position="13"/>
        <end position="40"/>
    </location>
</feature>
<evidence type="ECO:0000313" key="10">
    <source>
        <dbReference type="EMBL" id="MBK1697487.1"/>
    </source>
</evidence>
<sequence length="199" mass="22253">MQVILLERVENLGFMGDEVAVKPGYARNFLLPQKKALRATDSNRAYFQSKRAELEARNAERRKDAETAAKRIDDMVVSMIRQAGETGQLYGSVTARDIADALADQGARIERGQIQLGRQIKTIGLHPVDVRLHPEVSVEITVNIARSKGEADTQLEQGRTVSVEEQQEIADRAVEDVISEVEEMETDETDETDEETERA</sequence>
<dbReference type="InterPro" id="IPR009027">
    <property type="entry name" value="Ribosomal_bL9/RNase_H1_N"/>
</dbReference>
<dbReference type="RefSeq" id="WP_027289246.1">
    <property type="nucleotide sequence ID" value="NZ_NRRE01000026.1"/>
</dbReference>
<evidence type="ECO:0000256" key="1">
    <source>
        <dbReference type="ARBA" id="ARBA00010605"/>
    </source>
</evidence>
<gene>
    <name evidence="7" type="primary">rplI</name>
    <name evidence="10" type="ORF">CKO21_09540</name>
</gene>
<evidence type="ECO:0000256" key="6">
    <source>
        <dbReference type="ARBA" id="ARBA00035292"/>
    </source>
</evidence>
<evidence type="ECO:0000256" key="2">
    <source>
        <dbReference type="ARBA" id="ARBA00022730"/>
    </source>
</evidence>
<dbReference type="HAMAP" id="MF_00503">
    <property type="entry name" value="Ribosomal_bL9"/>
    <property type="match status" value="1"/>
</dbReference>
<dbReference type="NCBIfam" id="TIGR00158">
    <property type="entry name" value="L9"/>
    <property type="match status" value="1"/>
</dbReference>
<evidence type="ECO:0000259" key="9">
    <source>
        <dbReference type="PROSITE" id="PS00651"/>
    </source>
</evidence>
<dbReference type="GO" id="GO:1990904">
    <property type="term" value="C:ribonucleoprotein complex"/>
    <property type="evidence" value="ECO:0007669"/>
    <property type="project" value="UniProtKB-KW"/>
</dbReference>
<dbReference type="InterPro" id="IPR000244">
    <property type="entry name" value="Ribosomal_bL9"/>
</dbReference>
<evidence type="ECO:0000256" key="7">
    <source>
        <dbReference type="HAMAP-Rule" id="MF_00503"/>
    </source>
</evidence>
<dbReference type="GO" id="GO:0005840">
    <property type="term" value="C:ribosome"/>
    <property type="evidence" value="ECO:0007669"/>
    <property type="project" value="UniProtKB-KW"/>
</dbReference>
<evidence type="ECO:0000313" key="11">
    <source>
        <dbReference type="Proteomes" id="UP000778970"/>
    </source>
</evidence>
<accession>A0A934QIT2</accession>
<name>A0A934QIT2_9PROT</name>
<reference evidence="10" key="2">
    <citation type="journal article" date="2020" name="Microorganisms">
        <title>Osmotic Adaptation and Compatible Solute Biosynthesis of Phototrophic Bacteria as Revealed from Genome Analyses.</title>
        <authorList>
            <person name="Imhoff J.F."/>
            <person name="Rahn T."/>
            <person name="Kunzel S."/>
            <person name="Keller A."/>
            <person name="Neulinger S.C."/>
        </authorList>
    </citation>
    <scope>NUCLEOTIDE SEQUENCE</scope>
    <source>
        <strain evidence="10">DSM 9154</strain>
    </source>
</reference>
<keyword evidence="4 7" id="KW-0689">Ribosomal protein</keyword>
<keyword evidence="3 7" id="KW-0694">RNA-binding</keyword>
<comment type="caution">
    <text evidence="10">The sequence shown here is derived from an EMBL/GenBank/DDBJ whole genome shotgun (WGS) entry which is preliminary data.</text>
</comment>
<comment type="similarity">
    <text evidence="1 7">Belongs to the bacterial ribosomal protein bL9 family.</text>
</comment>
<dbReference type="AlphaFoldDB" id="A0A934QIT2"/>
<proteinExistence type="inferred from homology"/>
<organism evidence="10 11">
    <name type="scientific">Rhodovibrio salinarum</name>
    <dbReference type="NCBI Taxonomy" id="1087"/>
    <lineage>
        <taxon>Bacteria</taxon>
        <taxon>Pseudomonadati</taxon>
        <taxon>Pseudomonadota</taxon>
        <taxon>Alphaproteobacteria</taxon>
        <taxon>Rhodospirillales</taxon>
        <taxon>Rhodovibrionaceae</taxon>
        <taxon>Rhodovibrio</taxon>
    </lineage>
</organism>
<dbReference type="Pfam" id="PF01281">
    <property type="entry name" value="Ribosomal_L9_N"/>
    <property type="match status" value="1"/>
</dbReference>
<dbReference type="GO" id="GO:0006412">
    <property type="term" value="P:translation"/>
    <property type="evidence" value="ECO:0007669"/>
    <property type="project" value="UniProtKB-UniRule"/>
</dbReference>
<dbReference type="PANTHER" id="PTHR21368">
    <property type="entry name" value="50S RIBOSOMAL PROTEIN L9"/>
    <property type="match status" value="1"/>
</dbReference>
<evidence type="ECO:0000256" key="5">
    <source>
        <dbReference type="ARBA" id="ARBA00023274"/>
    </source>
</evidence>
<dbReference type="Gene3D" id="3.10.430.100">
    <property type="entry name" value="Ribosomal protein L9, C-terminal domain"/>
    <property type="match status" value="1"/>
</dbReference>
<dbReference type="InterPro" id="IPR020070">
    <property type="entry name" value="Ribosomal_bL9_N"/>
</dbReference>
<protein>
    <recommendedName>
        <fullName evidence="6 7">Large ribosomal subunit protein bL9</fullName>
    </recommendedName>
</protein>
<comment type="function">
    <text evidence="7">Binds to the 23S rRNA.</text>
</comment>
<dbReference type="InterPro" id="IPR020594">
    <property type="entry name" value="Ribosomal_bL9_bac/chp"/>
</dbReference>
<evidence type="ECO:0000256" key="8">
    <source>
        <dbReference type="SAM" id="MobiDB-lite"/>
    </source>
</evidence>
<dbReference type="GO" id="GO:0003735">
    <property type="term" value="F:structural constituent of ribosome"/>
    <property type="evidence" value="ECO:0007669"/>
    <property type="project" value="InterPro"/>
</dbReference>
<dbReference type="Pfam" id="PF03948">
    <property type="entry name" value="Ribosomal_L9_C"/>
    <property type="match status" value="1"/>
</dbReference>
<dbReference type="SUPFAM" id="SSF55653">
    <property type="entry name" value="Ribosomal protein L9 C-domain"/>
    <property type="match status" value="1"/>
</dbReference>
<feature type="compositionally biased region" description="Acidic residues" evidence="8">
    <location>
        <begin position="177"/>
        <end position="199"/>
    </location>
</feature>
<evidence type="ECO:0000256" key="3">
    <source>
        <dbReference type="ARBA" id="ARBA00022884"/>
    </source>
</evidence>
<evidence type="ECO:0000256" key="4">
    <source>
        <dbReference type="ARBA" id="ARBA00022980"/>
    </source>
</evidence>
<dbReference type="InterPro" id="IPR020069">
    <property type="entry name" value="Ribosomal_bL9_C"/>
</dbReference>
<dbReference type="Proteomes" id="UP000778970">
    <property type="component" value="Unassembled WGS sequence"/>
</dbReference>
<keyword evidence="5 7" id="KW-0687">Ribonucleoprotein</keyword>
<dbReference type="EMBL" id="NRRE01000026">
    <property type="protein sequence ID" value="MBK1697487.1"/>
    <property type="molecule type" value="Genomic_DNA"/>
</dbReference>
<dbReference type="Gene3D" id="3.40.5.10">
    <property type="entry name" value="Ribosomal protein L9, N-terminal domain"/>
    <property type="match status" value="1"/>
</dbReference>
<dbReference type="InterPro" id="IPR036791">
    <property type="entry name" value="Ribosomal_bL9_C_sf"/>
</dbReference>